<name>J3KIE3_COCIM</name>
<sequence>MGACPRNSCKTDIIAPKRVEPTAVQLFPPTGSHIPPPQKKIKPRLDYLKHIGFPTFILDPNDLIEDKHSYNGGEIILPYYIEAAIMLNIAATIWNRMLLHKDLFGGLVRI</sequence>
<keyword evidence="2" id="KW-1185">Reference proteome</keyword>
<reference evidence="2" key="1">
    <citation type="journal article" date="2009" name="Genome Res.">
        <title>Comparative genomic analyses of the human fungal pathogens Coccidioides and their relatives.</title>
        <authorList>
            <person name="Sharpton T.J."/>
            <person name="Stajich J.E."/>
            <person name="Rounsley S.D."/>
            <person name="Gardner M.J."/>
            <person name="Wortman J.R."/>
            <person name="Jordar V.S."/>
            <person name="Maiti R."/>
            <person name="Kodira C.D."/>
            <person name="Neafsey D.E."/>
            <person name="Zeng Q."/>
            <person name="Hung C.-Y."/>
            <person name="McMahan C."/>
            <person name="Muszewska A."/>
            <person name="Grynberg M."/>
            <person name="Mandel M.A."/>
            <person name="Kellner E.M."/>
            <person name="Barker B.M."/>
            <person name="Galgiani J.N."/>
            <person name="Orbach M.J."/>
            <person name="Kirkland T.N."/>
            <person name="Cole G.T."/>
            <person name="Henn M.R."/>
            <person name="Birren B.W."/>
            <person name="Taylor J.W."/>
        </authorList>
    </citation>
    <scope>NUCLEOTIDE SEQUENCE [LARGE SCALE GENOMIC DNA]</scope>
    <source>
        <strain evidence="2">RS</strain>
    </source>
</reference>
<evidence type="ECO:0000313" key="2">
    <source>
        <dbReference type="Proteomes" id="UP000001261"/>
    </source>
</evidence>
<dbReference type="EMBL" id="GG704911">
    <property type="protein sequence ID" value="EAS35734.3"/>
    <property type="molecule type" value="Genomic_DNA"/>
</dbReference>
<evidence type="ECO:0000313" key="1">
    <source>
        <dbReference type="EMBL" id="EAS35734.3"/>
    </source>
</evidence>
<dbReference type="InParanoid" id="J3KIE3"/>
<proteinExistence type="predicted"/>
<dbReference type="Proteomes" id="UP000001261">
    <property type="component" value="Unassembled WGS sequence"/>
</dbReference>
<reference evidence="2" key="2">
    <citation type="journal article" date="2010" name="Genome Res.">
        <title>Population genomic sequencing of Coccidioides fungi reveals recent hybridization and transposon control.</title>
        <authorList>
            <person name="Neafsey D.E."/>
            <person name="Barker B.M."/>
            <person name="Sharpton T.J."/>
            <person name="Stajich J.E."/>
            <person name="Park D.J."/>
            <person name="Whiston E."/>
            <person name="Hung C.-Y."/>
            <person name="McMahan C."/>
            <person name="White J."/>
            <person name="Sykes S."/>
            <person name="Heiman D."/>
            <person name="Young S."/>
            <person name="Zeng Q."/>
            <person name="Abouelleil A."/>
            <person name="Aftuck L."/>
            <person name="Bessette D."/>
            <person name="Brown A."/>
            <person name="FitzGerald M."/>
            <person name="Lui A."/>
            <person name="Macdonald J.P."/>
            <person name="Priest M."/>
            <person name="Orbach M.J."/>
            <person name="Galgiani J.N."/>
            <person name="Kirkland T.N."/>
            <person name="Cole G.T."/>
            <person name="Birren B.W."/>
            <person name="Henn M.R."/>
            <person name="Taylor J.W."/>
            <person name="Rounsley S.D."/>
        </authorList>
    </citation>
    <scope>GENOME REANNOTATION</scope>
    <source>
        <strain evidence="2">RS</strain>
    </source>
</reference>
<organism evidence="1 2">
    <name type="scientific">Coccidioides immitis (strain RS)</name>
    <name type="common">Valley fever fungus</name>
    <dbReference type="NCBI Taxonomy" id="246410"/>
    <lineage>
        <taxon>Eukaryota</taxon>
        <taxon>Fungi</taxon>
        <taxon>Dikarya</taxon>
        <taxon>Ascomycota</taxon>
        <taxon>Pezizomycotina</taxon>
        <taxon>Eurotiomycetes</taxon>
        <taxon>Eurotiomycetidae</taxon>
        <taxon>Onygenales</taxon>
        <taxon>Onygenaceae</taxon>
        <taxon>Coccidioides</taxon>
    </lineage>
</organism>
<accession>J3KIE3</accession>
<dbReference type="GeneID" id="4567126"/>
<protein>
    <submittedName>
        <fullName evidence="1">Uncharacterized protein</fullName>
    </submittedName>
</protein>
<dbReference type="KEGG" id="cim:CIMG_01088"/>
<gene>
    <name evidence="1" type="ORF">CIMG_01088</name>
</gene>
<dbReference type="RefSeq" id="XP_001247317.1">
    <property type="nucleotide sequence ID" value="XM_001247316.1"/>
</dbReference>
<dbReference type="VEuPathDB" id="FungiDB:CIMG_01088"/>
<dbReference type="AlphaFoldDB" id="J3KIE3"/>